<dbReference type="Proteomes" id="UP001603857">
    <property type="component" value="Unassembled WGS sequence"/>
</dbReference>
<reference evidence="3 4" key="1">
    <citation type="submission" date="2024-08" db="EMBL/GenBank/DDBJ databases">
        <title>Insights into the chromosomal genome structure of Flemingia macrophylla.</title>
        <authorList>
            <person name="Ding Y."/>
            <person name="Zhao Y."/>
            <person name="Bi W."/>
            <person name="Wu M."/>
            <person name="Zhao G."/>
            <person name="Gong Y."/>
            <person name="Li W."/>
            <person name="Zhang P."/>
        </authorList>
    </citation>
    <scope>NUCLEOTIDE SEQUENCE [LARGE SCALE GENOMIC DNA]</scope>
    <source>
        <strain evidence="3">DYQJB</strain>
        <tissue evidence="3">Leaf</tissue>
    </source>
</reference>
<evidence type="ECO:0000256" key="1">
    <source>
        <dbReference type="SAM" id="Phobius"/>
    </source>
</evidence>
<feature type="domain" description="CAND6/7 N-terminal" evidence="2">
    <location>
        <begin position="65"/>
        <end position="119"/>
    </location>
</feature>
<keyword evidence="1" id="KW-0812">Transmembrane</keyword>
<dbReference type="Pfam" id="PF21904">
    <property type="entry name" value="CAND6-7_N"/>
    <property type="match status" value="1"/>
</dbReference>
<dbReference type="AlphaFoldDB" id="A0ABD1M2Y6"/>
<keyword evidence="1" id="KW-1133">Transmembrane helix</keyword>
<feature type="transmembrane region" description="Helical" evidence="1">
    <location>
        <begin position="134"/>
        <end position="153"/>
    </location>
</feature>
<evidence type="ECO:0000313" key="3">
    <source>
        <dbReference type="EMBL" id="KAL2330146.1"/>
    </source>
</evidence>
<evidence type="ECO:0000259" key="2">
    <source>
        <dbReference type="Pfam" id="PF21904"/>
    </source>
</evidence>
<dbReference type="EMBL" id="JBGMDY010000006">
    <property type="protein sequence ID" value="KAL2330146.1"/>
    <property type="molecule type" value="Genomic_DNA"/>
</dbReference>
<accession>A0ABD1M2Y6</accession>
<sequence>MSRNYRWTPQHRNGRQEWLIVVVVKRLGRFEVLRYVLVYVLQLFPVGSQLGHDRIRPHNFGTSFTILRLFTFIVLSPPPSSSFNSTYPVTTTSNEYSLFFINCNPDTVVSMSLRTELFNLNPTHTYLSSAHTHLPSLFFLFSVAYFSFFAFSLSLTKHLIIPSLFLANTFNLLHVAALKHCLNLAALLALPTISSSSSLASPALFCSSRHASFTANANHAHSLRLSVHSRRASPEHSAAAAVHQDLNRTGSHSFPPTMPKEKDLLSDTVACKARYVDIGFEGDDRGNRDGSRSFKDVSEKIGFRVYFTILIKLYEV</sequence>
<comment type="caution">
    <text evidence="3">The sequence shown here is derived from an EMBL/GenBank/DDBJ whole genome shotgun (WGS) entry which is preliminary data.</text>
</comment>
<evidence type="ECO:0000313" key="4">
    <source>
        <dbReference type="Proteomes" id="UP001603857"/>
    </source>
</evidence>
<keyword evidence="4" id="KW-1185">Reference proteome</keyword>
<keyword evidence="1" id="KW-0472">Membrane</keyword>
<gene>
    <name evidence="3" type="ORF">Fmac_017727</name>
</gene>
<protein>
    <recommendedName>
        <fullName evidence="2">CAND6/7 N-terminal domain-containing protein</fullName>
    </recommendedName>
</protein>
<organism evidence="3 4">
    <name type="scientific">Flemingia macrophylla</name>
    <dbReference type="NCBI Taxonomy" id="520843"/>
    <lineage>
        <taxon>Eukaryota</taxon>
        <taxon>Viridiplantae</taxon>
        <taxon>Streptophyta</taxon>
        <taxon>Embryophyta</taxon>
        <taxon>Tracheophyta</taxon>
        <taxon>Spermatophyta</taxon>
        <taxon>Magnoliopsida</taxon>
        <taxon>eudicotyledons</taxon>
        <taxon>Gunneridae</taxon>
        <taxon>Pentapetalae</taxon>
        <taxon>rosids</taxon>
        <taxon>fabids</taxon>
        <taxon>Fabales</taxon>
        <taxon>Fabaceae</taxon>
        <taxon>Papilionoideae</taxon>
        <taxon>50 kb inversion clade</taxon>
        <taxon>NPAAA clade</taxon>
        <taxon>indigoferoid/millettioid clade</taxon>
        <taxon>Phaseoleae</taxon>
        <taxon>Flemingia</taxon>
    </lineage>
</organism>
<dbReference type="InterPro" id="IPR054103">
    <property type="entry name" value="CAND6-7_N"/>
</dbReference>
<proteinExistence type="predicted"/>
<name>A0ABD1M2Y6_9FABA</name>